<accession>A0A6H5HYL7</accession>
<protein>
    <recommendedName>
        <fullName evidence="1">Reverse transcriptase domain-containing protein</fullName>
    </recommendedName>
</protein>
<sequence length="427" mass="48281">MSAQSLLEQTVREHEFDLAIVSDQYRNLKPPYTWLAHANKQAAIWVLSGNQVQERPARASPFFTWARVHGIYIFSVYAPPRLTDAEFAALLSDIADEARSKRRLIVAGDFNAWSTEWGSDRTNHQGMVLLDALAPLDVVLLNRRHADFRRTSKRRRREPVYWWTEEIAGLRGACLRAQRIAQRARGRQDWGTRCAEYVIVMSRLRGPRAKPPSSPSLVRRSVATLFPVVNEEPILPPAVPDGEMAPSVSLEELRRACRKVKEHTAPGPDGVPNAALKIAVATRPDIFLRVFTACMRSGVFPRCWKRQRLVLLPKPGKPPDEPTSFRPICMLDAVGKMLERIICDRLQVFTESPSGLSDQQIGFRRGRSTIDTIEKVVSTAREALRGRRWLGGTKEYCAVVTLNVKNSFNTARWNNILTALERIETPA</sequence>
<dbReference type="Pfam" id="PF14529">
    <property type="entry name" value="Exo_endo_phos_2"/>
    <property type="match status" value="1"/>
</dbReference>
<proteinExistence type="predicted"/>
<dbReference type="InterPro" id="IPR005135">
    <property type="entry name" value="Endo/exonuclease/phosphatase"/>
</dbReference>
<evidence type="ECO:0000313" key="3">
    <source>
        <dbReference type="Proteomes" id="UP000479190"/>
    </source>
</evidence>
<organism evidence="2 3">
    <name type="scientific">Trichogramma brassicae</name>
    <dbReference type="NCBI Taxonomy" id="86971"/>
    <lineage>
        <taxon>Eukaryota</taxon>
        <taxon>Metazoa</taxon>
        <taxon>Ecdysozoa</taxon>
        <taxon>Arthropoda</taxon>
        <taxon>Hexapoda</taxon>
        <taxon>Insecta</taxon>
        <taxon>Pterygota</taxon>
        <taxon>Neoptera</taxon>
        <taxon>Endopterygota</taxon>
        <taxon>Hymenoptera</taxon>
        <taxon>Apocrita</taxon>
        <taxon>Proctotrupomorpha</taxon>
        <taxon>Chalcidoidea</taxon>
        <taxon>Trichogrammatidae</taxon>
        <taxon>Trichogramma</taxon>
    </lineage>
</organism>
<dbReference type="Proteomes" id="UP000479190">
    <property type="component" value="Unassembled WGS sequence"/>
</dbReference>
<reference evidence="2 3" key="1">
    <citation type="submission" date="2020-02" db="EMBL/GenBank/DDBJ databases">
        <authorList>
            <person name="Ferguson B K."/>
        </authorList>
    </citation>
    <scope>NUCLEOTIDE SEQUENCE [LARGE SCALE GENOMIC DNA]</scope>
</reference>
<dbReference type="InterPro" id="IPR000477">
    <property type="entry name" value="RT_dom"/>
</dbReference>
<feature type="domain" description="Reverse transcriptase" evidence="1">
    <location>
        <begin position="293"/>
        <end position="427"/>
    </location>
</feature>
<name>A0A6H5HYL7_9HYME</name>
<dbReference type="OrthoDB" id="415822at2759"/>
<evidence type="ECO:0000313" key="2">
    <source>
        <dbReference type="EMBL" id="CAB0029879.1"/>
    </source>
</evidence>
<dbReference type="InterPro" id="IPR036691">
    <property type="entry name" value="Endo/exonu/phosph_ase_sf"/>
</dbReference>
<dbReference type="GO" id="GO:0003824">
    <property type="term" value="F:catalytic activity"/>
    <property type="evidence" value="ECO:0007669"/>
    <property type="project" value="InterPro"/>
</dbReference>
<gene>
    <name evidence="2" type="ORF">TBRA_LOCUS1903</name>
</gene>
<dbReference type="Gene3D" id="3.60.10.10">
    <property type="entry name" value="Endonuclease/exonuclease/phosphatase"/>
    <property type="match status" value="1"/>
</dbReference>
<dbReference type="Pfam" id="PF00078">
    <property type="entry name" value="RVT_1"/>
    <property type="match status" value="1"/>
</dbReference>
<keyword evidence="3" id="KW-1185">Reference proteome</keyword>
<evidence type="ECO:0000259" key="1">
    <source>
        <dbReference type="PROSITE" id="PS50878"/>
    </source>
</evidence>
<dbReference type="PANTHER" id="PTHR19446">
    <property type="entry name" value="REVERSE TRANSCRIPTASES"/>
    <property type="match status" value="1"/>
</dbReference>
<dbReference type="AlphaFoldDB" id="A0A6H5HYL7"/>
<dbReference type="PROSITE" id="PS50878">
    <property type="entry name" value="RT_POL"/>
    <property type="match status" value="1"/>
</dbReference>
<dbReference type="EMBL" id="CADCXV010000358">
    <property type="protein sequence ID" value="CAB0029879.1"/>
    <property type="molecule type" value="Genomic_DNA"/>
</dbReference>
<dbReference type="SUPFAM" id="SSF56219">
    <property type="entry name" value="DNase I-like"/>
    <property type="match status" value="1"/>
</dbReference>